<keyword evidence="1" id="KW-0732">Signal</keyword>
<dbReference type="SUPFAM" id="SSF89372">
    <property type="entry name" value="Fucose-specific lectin"/>
    <property type="match status" value="1"/>
</dbReference>
<evidence type="ECO:0000256" key="1">
    <source>
        <dbReference type="SAM" id="SignalP"/>
    </source>
</evidence>
<feature type="chain" id="PRO_5038842964" evidence="1">
    <location>
        <begin position="33"/>
        <end position="404"/>
    </location>
</feature>
<gene>
    <name evidence="2" type="ORF">Amac_105790</name>
</gene>
<keyword evidence="3" id="KW-1185">Reference proteome</keyword>
<dbReference type="Proteomes" id="UP000331127">
    <property type="component" value="Unassembled WGS sequence"/>
</dbReference>
<reference evidence="2 3" key="1">
    <citation type="submission" date="2019-10" db="EMBL/GenBank/DDBJ databases">
        <title>Whole genome shotgun sequence of Acrocarpospora macrocephala NBRC 16266.</title>
        <authorList>
            <person name="Ichikawa N."/>
            <person name="Kimura A."/>
            <person name="Kitahashi Y."/>
            <person name="Komaki H."/>
            <person name="Oguchi A."/>
        </authorList>
    </citation>
    <scope>NUCLEOTIDE SEQUENCE [LARGE SCALE GENOMIC DNA]</scope>
    <source>
        <strain evidence="2 3">NBRC 16266</strain>
    </source>
</reference>
<feature type="signal peptide" evidence="1">
    <location>
        <begin position="1"/>
        <end position="32"/>
    </location>
</feature>
<evidence type="ECO:0000313" key="3">
    <source>
        <dbReference type="Proteomes" id="UP000331127"/>
    </source>
</evidence>
<accession>A0A5M3XBV2</accession>
<dbReference type="RefSeq" id="WP_155361962.1">
    <property type="nucleotide sequence ID" value="NZ_BAAAHL010000089.1"/>
</dbReference>
<evidence type="ECO:0000313" key="2">
    <source>
        <dbReference type="EMBL" id="GES16981.1"/>
    </source>
</evidence>
<comment type="caution">
    <text evidence="2">The sequence shown here is derived from an EMBL/GenBank/DDBJ whole genome shotgun (WGS) entry which is preliminary data.</text>
</comment>
<sequence length="404" mass="42429">MRPHAGAILARVFLTATCVAVVTVGAATSGHAESPTPVANDSDLAVVTEGPLNNPQPDGTIVYAANADTTPSCCDPNVPNPPPWISERVLRSVPGGCDPSPCIATGSALAMARNATGTVIAARGADNSLNTYWRLGANQWVKRQAALPGTTISAPSLARRGNTTVLAAQGAGNRLNFYWSPDNGANWYPQMITPDGTAFSAPSIADNGTATVITVRGPGDNLKFYWAANGTSNWHVNDPTATVDAAGSTFSAPAIAQDAYNTVITALGPDRSLNFYWAVNGVAAWHKHPVHGPAADLDPIGTYSAPSISMTSTTAVISALGRVRDPMLGVINTLQFYWNIRGVPQWNKSPTTERYSPLTPPSIANNGASTVIAARSGYRNLGVYWAINGTDTWNHEPVGRPYIP</sequence>
<dbReference type="AlphaFoldDB" id="A0A5M3XBV2"/>
<proteinExistence type="predicted"/>
<organism evidence="2 3">
    <name type="scientific">Acrocarpospora macrocephala</name>
    <dbReference type="NCBI Taxonomy" id="150177"/>
    <lineage>
        <taxon>Bacteria</taxon>
        <taxon>Bacillati</taxon>
        <taxon>Actinomycetota</taxon>
        <taxon>Actinomycetes</taxon>
        <taxon>Streptosporangiales</taxon>
        <taxon>Streptosporangiaceae</taxon>
        <taxon>Acrocarpospora</taxon>
    </lineage>
</organism>
<protein>
    <submittedName>
        <fullName evidence="2">Uncharacterized protein</fullName>
    </submittedName>
</protein>
<dbReference type="EMBL" id="BLAE01000129">
    <property type="protein sequence ID" value="GES16981.1"/>
    <property type="molecule type" value="Genomic_DNA"/>
</dbReference>
<name>A0A5M3XBV2_9ACTN</name>
<dbReference type="OrthoDB" id="5289073at2"/>